<feature type="compositionally biased region" description="Low complexity" evidence="1">
    <location>
        <begin position="20"/>
        <end position="33"/>
    </location>
</feature>
<organism evidence="2 3">
    <name type="scientific">Eumeta variegata</name>
    <name type="common">Bagworm moth</name>
    <name type="synonym">Eumeta japonica</name>
    <dbReference type="NCBI Taxonomy" id="151549"/>
    <lineage>
        <taxon>Eukaryota</taxon>
        <taxon>Metazoa</taxon>
        <taxon>Ecdysozoa</taxon>
        <taxon>Arthropoda</taxon>
        <taxon>Hexapoda</taxon>
        <taxon>Insecta</taxon>
        <taxon>Pterygota</taxon>
        <taxon>Neoptera</taxon>
        <taxon>Endopterygota</taxon>
        <taxon>Lepidoptera</taxon>
        <taxon>Glossata</taxon>
        <taxon>Ditrysia</taxon>
        <taxon>Tineoidea</taxon>
        <taxon>Psychidae</taxon>
        <taxon>Oiketicinae</taxon>
        <taxon>Eumeta</taxon>
    </lineage>
</organism>
<evidence type="ECO:0000256" key="1">
    <source>
        <dbReference type="SAM" id="MobiDB-lite"/>
    </source>
</evidence>
<protein>
    <submittedName>
        <fullName evidence="2">Uncharacterized protein</fullName>
    </submittedName>
</protein>
<feature type="compositionally biased region" description="Basic residues" evidence="1">
    <location>
        <begin position="34"/>
        <end position="45"/>
    </location>
</feature>
<dbReference type="AlphaFoldDB" id="A0A4C1T4K3"/>
<reference evidence="2 3" key="1">
    <citation type="journal article" date="2019" name="Commun. Biol.">
        <title>The bagworm genome reveals a unique fibroin gene that provides high tensile strength.</title>
        <authorList>
            <person name="Kono N."/>
            <person name="Nakamura H."/>
            <person name="Ohtoshi R."/>
            <person name="Tomita M."/>
            <person name="Numata K."/>
            <person name="Arakawa K."/>
        </authorList>
    </citation>
    <scope>NUCLEOTIDE SEQUENCE [LARGE SCALE GENOMIC DNA]</scope>
</reference>
<sequence length="138" mass="15839">MELSELINENDFDDEPPTLTPSFSSSPTDPRSGSRTKSHVKRTVPRRPLAESAARSPRLDPNKITRKPEAMRYAALTLILSNTTSYLRPRHRSAASRQRLVLKKSIDNHVNRDRLEFVEFFSYELTDKSFMMRVPCCG</sequence>
<gene>
    <name evidence="2" type="ORF">EVAR_5771_1</name>
</gene>
<feature type="compositionally biased region" description="Basic and acidic residues" evidence="1">
    <location>
        <begin position="57"/>
        <end position="67"/>
    </location>
</feature>
<evidence type="ECO:0000313" key="2">
    <source>
        <dbReference type="EMBL" id="GBP09342.1"/>
    </source>
</evidence>
<feature type="region of interest" description="Disordered" evidence="1">
    <location>
        <begin position="1"/>
        <end position="67"/>
    </location>
</feature>
<name>A0A4C1T4K3_EUMVA</name>
<dbReference type="Proteomes" id="UP000299102">
    <property type="component" value="Unassembled WGS sequence"/>
</dbReference>
<comment type="caution">
    <text evidence="2">The sequence shown here is derived from an EMBL/GenBank/DDBJ whole genome shotgun (WGS) entry which is preliminary data.</text>
</comment>
<keyword evidence="3" id="KW-1185">Reference proteome</keyword>
<evidence type="ECO:0000313" key="3">
    <source>
        <dbReference type="Proteomes" id="UP000299102"/>
    </source>
</evidence>
<accession>A0A4C1T4K3</accession>
<dbReference type="EMBL" id="BGZK01000035">
    <property type="protein sequence ID" value="GBP09342.1"/>
    <property type="molecule type" value="Genomic_DNA"/>
</dbReference>
<proteinExistence type="predicted"/>